<dbReference type="PANTHER" id="PTHR21381:SF3">
    <property type="entry name" value="SGC REGION PROTEIN SGCQ-RELATED"/>
    <property type="match status" value="1"/>
</dbReference>
<protein>
    <submittedName>
        <fullName evidence="2">Uncharacterized protein</fullName>
    </submittedName>
</protein>
<dbReference type="NCBIfam" id="TIGR00259">
    <property type="entry name" value="thylakoid_BtpA"/>
    <property type="match status" value="1"/>
</dbReference>
<evidence type="ECO:0000313" key="3">
    <source>
        <dbReference type="Proteomes" id="UP001607302"/>
    </source>
</evidence>
<organism evidence="2 3">
    <name type="scientific">Vespula squamosa</name>
    <name type="common">Southern yellow jacket</name>
    <name type="synonym">Wasp</name>
    <dbReference type="NCBI Taxonomy" id="30214"/>
    <lineage>
        <taxon>Eukaryota</taxon>
        <taxon>Metazoa</taxon>
        <taxon>Ecdysozoa</taxon>
        <taxon>Arthropoda</taxon>
        <taxon>Hexapoda</taxon>
        <taxon>Insecta</taxon>
        <taxon>Pterygota</taxon>
        <taxon>Neoptera</taxon>
        <taxon>Endopterygota</taxon>
        <taxon>Hymenoptera</taxon>
        <taxon>Apocrita</taxon>
        <taxon>Aculeata</taxon>
        <taxon>Vespoidea</taxon>
        <taxon>Vespidae</taxon>
        <taxon>Vespinae</taxon>
        <taxon>Vespula</taxon>
    </lineage>
</organism>
<dbReference type="InterPro" id="IPR011060">
    <property type="entry name" value="RibuloseP-bd_barrel"/>
</dbReference>
<evidence type="ECO:0000256" key="1">
    <source>
        <dbReference type="ARBA" id="ARBA00006007"/>
    </source>
</evidence>
<dbReference type="Proteomes" id="UP001607302">
    <property type="component" value="Unassembled WGS sequence"/>
</dbReference>
<evidence type="ECO:0000313" key="2">
    <source>
        <dbReference type="EMBL" id="KAL2715866.1"/>
    </source>
</evidence>
<dbReference type="Pfam" id="PF03437">
    <property type="entry name" value="BtpA"/>
    <property type="match status" value="1"/>
</dbReference>
<proteinExistence type="inferred from homology"/>
<dbReference type="InterPro" id="IPR005137">
    <property type="entry name" value="BtpA"/>
</dbReference>
<keyword evidence="3" id="KW-1185">Reference proteome</keyword>
<reference evidence="2 3" key="1">
    <citation type="journal article" date="2024" name="Ann. Entomol. Soc. Am.">
        <title>Genomic analyses of the southern and eastern yellowjacket wasps (Hymenoptera: Vespidae) reveal evolutionary signatures of social life.</title>
        <authorList>
            <person name="Catto M.A."/>
            <person name="Caine P.B."/>
            <person name="Orr S.E."/>
            <person name="Hunt B.G."/>
            <person name="Goodisman M.A.D."/>
        </authorList>
    </citation>
    <scope>NUCLEOTIDE SEQUENCE [LARGE SCALE GENOMIC DNA]</scope>
    <source>
        <strain evidence="2">233</strain>
        <tissue evidence="2">Head and thorax</tissue>
    </source>
</reference>
<accession>A0ABD2A672</accession>
<name>A0ABD2A672_VESSQ</name>
<dbReference type="PIRSF" id="PIRSF005956">
    <property type="entry name" value="BtpA"/>
    <property type="match status" value="1"/>
</dbReference>
<gene>
    <name evidence="2" type="ORF">V1478_013542</name>
</gene>
<dbReference type="EMBL" id="JAUDFV010000154">
    <property type="protein sequence ID" value="KAL2715866.1"/>
    <property type="molecule type" value="Genomic_DNA"/>
</dbReference>
<dbReference type="PANTHER" id="PTHR21381">
    <property type="entry name" value="ZGC:162297"/>
    <property type="match status" value="1"/>
</dbReference>
<dbReference type="AlphaFoldDB" id="A0ABD2A672"/>
<dbReference type="SUPFAM" id="SSF51366">
    <property type="entry name" value="Ribulose-phoshate binding barrel"/>
    <property type="match status" value="1"/>
</dbReference>
<comment type="similarity">
    <text evidence="1">Belongs to the BtpA family.</text>
</comment>
<comment type="caution">
    <text evidence="2">The sequence shown here is derived from an EMBL/GenBank/DDBJ whole genome shotgun (WGS) entry which is preliminary data.</text>
</comment>
<sequence>MLRFRELFPKRTCSIIGMIHIGALPGTPKYNGNMKEIIKNALREAIIYKDCQLDGIIVENMHDVPYVKSKDISSETTAMMTRICIEIRKLMPENIACGTQILAGCNKEALAVAKAADFNFIRTEGYIFSHIADEGFMDGCSGNLLRYRKYIDANNILIFADIKKKHSSHAITSDINISEIVKAAEFFLVDGVILTGSTTGDPADVQELNEVKKVAKGPVLVGSGVSIDNIDHYMSSDAIIIGTNFKINGNWENAVAKEKVDDFMRKLEKIQGKIQDTGKKVLT</sequence>